<reference evidence="9 10" key="1">
    <citation type="journal article" date="2016" name="Nat. Commun.">
        <title>Ectomycorrhizal ecology is imprinted in the genome of the dominant symbiotic fungus Cenococcum geophilum.</title>
        <authorList>
            <consortium name="DOE Joint Genome Institute"/>
            <person name="Peter M."/>
            <person name="Kohler A."/>
            <person name="Ohm R.A."/>
            <person name="Kuo A."/>
            <person name="Krutzmann J."/>
            <person name="Morin E."/>
            <person name="Arend M."/>
            <person name="Barry K.W."/>
            <person name="Binder M."/>
            <person name="Choi C."/>
            <person name="Clum A."/>
            <person name="Copeland A."/>
            <person name="Grisel N."/>
            <person name="Haridas S."/>
            <person name="Kipfer T."/>
            <person name="LaButti K."/>
            <person name="Lindquist E."/>
            <person name="Lipzen A."/>
            <person name="Maire R."/>
            <person name="Meier B."/>
            <person name="Mihaltcheva S."/>
            <person name="Molinier V."/>
            <person name="Murat C."/>
            <person name="Poggeler S."/>
            <person name="Quandt C.A."/>
            <person name="Sperisen C."/>
            <person name="Tritt A."/>
            <person name="Tisserant E."/>
            <person name="Crous P.W."/>
            <person name="Henrissat B."/>
            <person name="Nehls U."/>
            <person name="Egli S."/>
            <person name="Spatafora J.W."/>
            <person name="Grigoriev I.V."/>
            <person name="Martin F.M."/>
        </authorList>
    </citation>
    <scope>NUCLEOTIDE SEQUENCE [LARGE SCALE GENOMIC DNA]</scope>
    <source>
        <strain evidence="9 10">CBS 459.81</strain>
    </source>
</reference>
<dbReference type="PANTHER" id="PTHR33048">
    <property type="entry name" value="PTH11-LIKE INTEGRAL MEMBRANE PROTEIN (AFU_ORTHOLOGUE AFUA_5G11245)"/>
    <property type="match status" value="1"/>
</dbReference>
<evidence type="ECO:0000256" key="3">
    <source>
        <dbReference type="ARBA" id="ARBA00022989"/>
    </source>
</evidence>
<evidence type="ECO:0000313" key="9">
    <source>
        <dbReference type="EMBL" id="OCK85473.1"/>
    </source>
</evidence>
<dbReference type="AlphaFoldDB" id="A0A8E2JK68"/>
<evidence type="ECO:0000256" key="5">
    <source>
        <dbReference type="ARBA" id="ARBA00038359"/>
    </source>
</evidence>
<evidence type="ECO:0000256" key="7">
    <source>
        <dbReference type="SAM" id="Phobius"/>
    </source>
</evidence>
<dbReference type="OrthoDB" id="444631at2759"/>
<dbReference type="EMBL" id="KV744818">
    <property type="protein sequence ID" value="OCK85473.1"/>
    <property type="molecule type" value="Genomic_DNA"/>
</dbReference>
<feature type="compositionally biased region" description="Polar residues" evidence="6">
    <location>
        <begin position="331"/>
        <end position="344"/>
    </location>
</feature>
<keyword evidence="10" id="KW-1185">Reference proteome</keyword>
<feature type="region of interest" description="Disordered" evidence="6">
    <location>
        <begin position="329"/>
        <end position="349"/>
    </location>
</feature>
<feature type="transmembrane region" description="Helical" evidence="7">
    <location>
        <begin position="228"/>
        <end position="248"/>
    </location>
</feature>
<keyword evidence="3 7" id="KW-1133">Transmembrane helix</keyword>
<dbReference type="Proteomes" id="UP000250266">
    <property type="component" value="Unassembled WGS sequence"/>
</dbReference>
<gene>
    <name evidence="9" type="ORF">K432DRAFT_439243</name>
</gene>
<comment type="similarity">
    <text evidence="5">Belongs to the SAT4 family.</text>
</comment>
<dbReference type="InterPro" id="IPR049326">
    <property type="entry name" value="Rhodopsin_dom_fungi"/>
</dbReference>
<feature type="transmembrane region" description="Helical" evidence="7">
    <location>
        <begin position="296"/>
        <end position="317"/>
    </location>
</feature>
<keyword evidence="2 7" id="KW-0812">Transmembrane</keyword>
<feature type="transmembrane region" description="Helical" evidence="7">
    <location>
        <begin position="254"/>
        <end position="275"/>
    </location>
</feature>
<proteinExistence type="inferred from homology"/>
<feature type="transmembrane region" description="Helical" evidence="7">
    <location>
        <begin position="113"/>
        <end position="138"/>
    </location>
</feature>
<dbReference type="GO" id="GO:0016020">
    <property type="term" value="C:membrane"/>
    <property type="evidence" value="ECO:0007669"/>
    <property type="project" value="UniProtKB-SubCell"/>
</dbReference>
<evidence type="ECO:0000256" key="2">
    <source>
        <dbReference type="ARBA" id="ARBA00022692"/>
    </source>
</evidence>
<keyword evidence="4 7" id="KW-0472">Membrane</keyword>
<dbReference type="PANTHER" id="PTHR33048:SF129">
    <property type="entry name" value="INTEGRAL MEMBRANE PROTEIN-RELATED"/>
    <property type="match status" value="1"/>
</dbReference>
<dbReference type="Pfam" id="PF20684">
    <property type="entry name" value="Fung_rhodopsin"/>
    <property type="match status" value="1"/>
</dbReference>
<evidence type="ECO:0000313" key="10">
    <source>
        <dbReference type="Proteomes" id="UP000250266"/>
    </source>
</evidence>
<accession>A0A8E2JK68</accession>
<comment type="subcellular location">
    <subcellularLocation>
        <location evidence="1">Membrane</location>
        <topology evidence="1">Multi-pass membrane protein</topology>
    </subcellularLocation>
</comment>
<evidence type="ECO:0000259" key="8">
    <source>
        <dbReference type="Pfam" id="PF20684"/>
    </source>
</evidence>
<evidence type="ECO:0000256" key="6">
    <source>
        <dbReference type="SAM" id="MobiDB-lite"/>
    </source>
</evidence>
<sequence length="450" mass="50371">MGACMRWERLLVNGQSQECFETLLCDSHHSSDVRRRSSSSYSCEKLHPECGFKTPSWTSQLSSIRNFCRFVGHSLSSPLPIDWQQSRYCASWKQPPRGQSLIRLSRMVYIENFAPLTAGLVGGTGGVMVITVLTRLYVRVGGRTTPGADDWVMAAAGVLATALFSIVCAMTTYGLGYHSEDFKSHWHMPYRESIYAIELLGPLCFACTKISICLTYLRIFPGKVDRTFCWAVIGFLVSWCLSSFWMAVFYCRMLMLVESVCAVGICRIWYLHLYFSKGDNYLTKLTQTPHIDDFTILVLLTAVEINFGIFCGSIPTLRLLCLRLTPGEAQTGASSSRTQPNQVYSRPRHPYQDPSDFELLPRSGTLKESSLIAKASSPTLIRSSSNVRPKERFGEHTGSVVGISAFSANVEGVMRRNELEAAYASTKPSYAAIDHNRRMVDTDDIEKIIP</sequence>
<feature type="transmembrane region" description="Helical" evidence="7">
    <location>
        <begin position="150"/>
        <end position="173"/>
    </location>
</feature>
<organism evidence="9 10">
    <name type="scientific">Lepidopterella palustris CBS 459.81</name>
    <dbReference type="NCBI Taxonomy" id="1314670"/>
    <lineage>
        <taxon>Eukaryota</taxon>
        <taxon>Fungi</taxon>
        <taxon>Dikarya</taxon>
        <taxon>Ascomycota</taxon>
        <taxon>Pezizomycotina</taxon>
        <taxon>Dothideomycetes</taxon>
        <taxon>Pleosporomycetidae</taxon>
        <taxon>Mytilinidiales</taxon>
        <taxon>Argynnaceae</taxon>
        <taxon>Lepidopterella</taxon>
    </lineage>
</organism>
<evidence type="ECO:0000256" key="1">
    <source>
        <dbReference type="ARBA" id="ARBA00004141"/>
    </source>
</evidence>
<protein>
    <recommendedName>
        <fullName evidence="8">Rhodopsin domain-containing protein</fullName>
    </recommendedName>
</protein>
<feature type="transmembrane region" description="Helical" evidence="7">
    <location>
        <begin position="193"/>
        <end position="216"/>
    </location>
</feature>
<evidence type="ECO:0000256" key="4">
    <source>
        <dbReference type="ARBA" id="ARBA00023136"/>
    </source>
</evidence>
<feature type="domain" description="Rhodopsin" evidence="8">
    <location>
        <begin position="135"/>
        <end position="252"/>
    </location>
</feature>
<name>A0A8E2JK68_9PEZI</name>
<dbReference type="InterPro" id="IPR052337">
    <property type="entry name" value="SAT4-like"/>
</dbReference>